<feature type="region of interest" description="Disordered" evidence="1">
    <location>
        <begin position="390"/>
        <end position="625"/>
    </location>
</feature>
<feature type="compositionally biased region" description="Low complexity" evidence="1">
    <location>
        <begin position="449"/>
        <end position="459"/>
    </location>
</feature>
<accession>A0AAV2SZ77</accession>
<feature type="compositionally biased region" description="Basic residues" evidence="1">
    <location>
        <begin position="434"/>
        <end position="444"/>
    </location>
</feature>
<feature type="region of interest" description="Disordered" evidence="1">
    <location>
        <begin position="45"/>
        <end position="87"/>
    </location>
</feature>
<organism evidence="2 3">
    <name type="scientific">Meganyctiphanes norvegica</name>
    <name type="common">Northern krill</name>
    <name type="synonym">Thysanopoda norvegica</name>
    <dbReference type="NCBI Taxonomy" id="48144"/>
    <lineage>
        <taxon>Eukaryota</taxon>
        <taxon>Metazoa</taxon>
        <taxon>Ecdysozoa</taxon>
        <taxon>Arthropoda</taxon>
        <taxon>Crustacea</taxon>
        <taxon>Multicrustacea</taxon>
        <taxon>Malacostraca</taxon>
        <taxon>Eumalacostraca</taxon>
        <taxon>Eucarida</taxon>
        <taxon>Euphausiacea</taxon>
        <taxon>Euphausiidae</taxon>
        <taxon>Meganyctiphanes</taxon>
    </lineage>
</organism>
<evidence type="ECO:0000313" key="2">
    <source>
        <dbReference type="EMBL" id="CAL4250673.1"/>
    </source>
</evidence>
<feature type="non-terminal residue" evidence="2">
    <location>
        <position position="664"/>
    </location>
</feature>
<sequence>FSGSNKLSRKTVKQTCDDTSNKENEETTKRCSKKLYTRDVDSRITNLNDNGINRRESSQNSKLSSKASTTSASLPKENQVETNSTSTVCALSLQRNSESSSSSERRESVFTDIDDGSFIEFCDIPAKTPISESKKPPSSLYYTLESQNDTQYSTSTKMSNAAVGFKKYVDAVKNKRALLDAVTEDVDEDPGSTNKNDNFLSDYSIVGGSADILPNHHMERKNTRGALNSTMMPTAYQPLNLPDISTLTLETEQASSSDTNNQSPAASPNYIRQQAQANKIDTITISESSSEEESFMTANKSPYREEESNNHKVNNSHKNENNLHVELEATCDSSTSRSVGPTPKSESLISEDVSIVSSVAPQCKAQQPSIMDAPTVVFQSVSVLQVPLRRSERRSKEKYEKTRNESESKNNTDDNDSYRSKSPIYIKVGNRSKITQRKRSKRNSKMVSESDNPSNSSDNQFKSSRVNNKKISESDDFSDDILRSPRSNNIQTMCTSNLPGNKKQIVNSEKRKKSRSGKVAKVASDSSEENYAMNLKGTPSNVPETENSLNSSGNILKDRRYAKRSEEVSDIDNNLKRKSKDTKNTRSKYTGLISESDDNESKPSPRKNKHVVEESDASSYEAPKKVYTTGKDIRDVINESDEISFNILPVPKNTPNKYIWKIEN</sequence>
<proteinExistence type="predicted"/>
<evidence type="ECO:0000256" key="1">
    <source>
        <dbReference type="SAM" id="MobiDB-lite"/>
    </source>
</evidence>
<dbReference type="EMBL" id="CAXKWB010166536">
    <property type="protein sequence ID" value="CAL4250673.1"/>
    <property type="molecule type" value="Genomic_DNA"/>
</dbReference>
<feature type="compositionally biased region" description="Polar residues" evidence="1">
    <location>
        <begin position="485"/>
        <end position="507"/>
    </location>
</feature>
<name>A0AAV2SZ77_MEGNR</name>
<feature type="non-terminal residue" evidence="2">
    <location>
        <position position="1"/>
    </location>
</feature>
<feature type="compositionally biased region" description="Polar residues" evidence="1">
    <location>
        <begin position="537"/>
        <end position="554"/>
    </location>
</feature>
<feature type="compositionally biased region" description="Basic and acidic residues" evidence="1">
    <location>
        <begin position="394"/>
        <end position="419"/>
    </location>
</feature>
<gene>
    <name evidence="2" type="ORF">MNOR_LOCUS41719</name>
</gene>
<comment type="caution">
    <text evidence="2">The sequence shown here is derived from an EMBL/GenBank/DDBJ whole genome shotgun (WGS) entry which is preliminary data.</text>
</comment>
<feature type="compositionally biased region" description="Basic and acidic residues" evidence="1">
    <location>
        <begin position="556"/>
        <end position="567"/>
    </location>
</feature>
<dbReference type="AlphaFoldDB" id="A0AAV2SZ77"/>
<evidence type="ECO:0000313" key="3">
    <source>
        <dbReference type="Proteomes" id="UP001497623"/>
    </source>
</evidence>
<feature type="compositionally biased region" description="Low complexity" evidence="1">
    <location>
        <begin position="58"/>
        <end position="74"/>
    </location>
</feature>
<reference evidence="2 3" key="1">
    <citation type="submission" date="2024-05" db="EMBL/GenBank/DDBJ databases">
        <authorList>
            <person name="Wallberg A."/>
        </authorList>
    </citation>
    <scope>NUCLEOTIDE SEQUENCE [LARGE SCALE GENOMIC DNA]</scope>
</reference>
<keyword evidence="3" id="KW-1185">Reference proteome</keyword>
<feature type="region of interest" description="Disordered" evidence="1">
    <location>
        <begin position="1"/>
        <end position="30"/>
    </location>
</feature>
<dbReference type="Proteomes" id="UP001497623">
    <property type="component" value="Unassembled WGS sequence"/>
</dbReference>
<feature type="compositionally biased region" description="Basic and acidic residues" evidence="1">
    <location>
        <begin position="15"/>
        <end position="29"/>
    </location>
</feature>
<protein>
    <submittedName>
        <fullName evidence="2">Uncharacterized protein</fullName>
    </submittedName>
</protein>
<feature type="region of interest" description="Disordered" evidence="1">
    <location>
        <begin position="287"/>
        <end position="320"/>
    </location>
</feature>